<evidence type="ECO:0000256" key="3">
    <source>
        <dbReference type="ARBA" id="ARBA00011245"/>
    </source>
</evidence>
<feature type="signal peptide" evidence="13">
    <location>
        <begin position="1"/>
        <end position="19"/>
    </location>
</feature>
<keyword evidence="5" id="KW-0813">Transport</keyword>
<protein>
    <recommendedName>
        <fullName evidence="4">Outer-membrane lipoprotein LolB</fullName>
    </recommendedName>
</protein>
<comment type="similarity">
    <text evidence="2">Belongs to the LolB family.</text>
</comment>
<dbReference type="RefSeq" id="WP_203571779.1">
    <property type="nucleotide sequence ID" value="NZ_WOFE01000007.1"/>
</dbReference>
<comment type="caution">
    <text evidence="14">The sequence shown here is derived from an EMBL/GenBank/DDBJ whole genome shotgun (WGS) entry which is preliminary data.</text>
</comment>
<keyword evidence="9" id="KW-0564">Palmitate</keyword>
<evidence type="ECO:0000256" key="9">
    <source>
        <dbReference type="ARBA" id="ARBA00023139"/>
    </source>
</evidence>
<keyword evidence="15" id="KW-1185">Reference proteome</keyword>
<keyword evidence="12 14" id="KW-0449">Lipoprotein</keyword>
<accession>A0ABS2CE72</accession>
<dbReference type="NCBIfam" id="TIGR00548">
    <property type="entry name" value="lolB"/>
    <property type="match status" value="1"/>
</dbReference>
<evidence type="ECO:0000313" key="14">
    <source>
        <dbReference type="EMBL" id="MBM5572447.1"/>
    </source>
</evidence>
<sequence>MRFLNIVFLGLLLLLAACAQKPLQPPSQGFAAQGRVNIRSQTEANTAMFDWLATPERDVLSLSSPLGNTLAELSILYQQGEIVSATLKHGQTTEIAPDPESLLQNLAGLTLPVSGMRWWLRGLPDPRMPFTRTDDSFSQSGWLVTATDFRDGTLPYKIELTRDDLRIRVMISEWSAAVP</sequence>
<evidence type="ECO:0000313" key="15">
    <source>
        <dbReference type="Proteomes" id="UP001195660"/>
    </source>
</evidence>
<dbReference type="Pfam" id="PF03550">
    <property type="entry name" value="LolB"/>
    <property type="match status" value="1"/>
</dbReference>
<keyword evidence="7" id="KW-0653">Protein transport</keyword>
<keyword evidence="6 13" id="KW-0732">Signal</keyword>
<dbReference type="PROSITE" id="PS51257">
    <property type="entry name" value="PROKAR_LIPOPROTEIN"/>
    <property type="match status" value="1"/>
</dbReference>
<reference evidence="14 15" key="1">
    <citation type="submission" date="2019-11" db="EMBL/GenBank/DDBJ databases">
        <title>Novel Deefgea species.</title>
        <authorList>
            <person name="Han J.-H."/>
        </authorList>
    </citation>
    <scope>NUCLEOTIDE SEQUENCE [LARGE SCALE GENOMIC DNA]</scope>
    <source>
        <strain evidence="14 15">LMG 24817</strain>
    </source>
</reference>
<comment type="subcellular location">
    <subcellularLocation>
        <location evidence="1">Cell outer membrane</location>
        <topology evidence="1">Lipid-anchor</topology>
    </subcellularLocation>
</comment>
<evidence type="ECO:0000256" key="6">
    <source>
        <dbReference type="ARBA" id="ARBA00022729"/>
    </source>
</evidence>
<dbReference type="EMBL" id="WOFE01000007">
    <property type="protein sequence ID" value="MBM5572447.1"/>
    <property type="molecule type" value="Genomic_DNA"/>
</dbReference>
<dbReference type="Proteomes" id="UP001195660">
    <property type="component" value="Unassembled WGS sequence"/>
</dbReference>
<keyword evidence="11" id="KW-0998">Cell outer membrane</keyword>
<evidence type="ECO:0000256" key="10">
    <source>
        <dbReference type="ARBA" id="ARBA00023186"/>
    </source>
</evidence>
<evidence type="ECO:0000256" key="8">
    <source>
        <dbReference type="ARBA" id="ARBA00023136"/>
    </source>
</evidence>
<evidence type="ECO:0000256" key="12">
    <source>
        <dbReference type="ARBA" id="ARBA00023288"/>
    </source>
</evidence>
<evidence type="ECO:0000256" key="5">
    <source>
        <dbReference type="ARBA" id="ARBA00022448"/>
    </source>
</evidence>
<dbReference type="InterPro" id="IPR004565">
    <property type="entry name" value="OM_lipoprot_LolB"/>
</dbReference>
<keyword evidence="10" id="KW-0143">Chaperone</keyword>
<comment type="subunit">
    <text evidence="3">Monomer.</text>
</comment>
<evidence type="ECO:0000256" key="13">
    <source>
        <dbReference type="SAM" id="SignalP"/>
    </source>
</evidence>
<dbReference type="CDD" id="cd16326">
    <property type="entry name" value="LolB"/>
    <property type="match status" value="1"/>
</dbReference>
<evidence type="ECO:0000256" key="4">
    <source>
        <dbReference type="ARBA" id="ARBA00016202"/>
    </source>
</evidence>
<name>A0ABS2CE72_9NEIS</name>
<dbReference type="Gene3D" id="2.50.20.10">
    <property type="entry name" value="Lipoprotein localisation LolA/LolB/LppX"/>
    <property type="match status" value="1"/>
</dbReference>
<evidence type="ECO:0000256" key="11">
    <source>
        <dbReference type="ARBA" id="ARBA00023237"/>
    </source>
</evidence>
<gene>
    <name evidence="14" type="primary">lolB</name>
    <name evidence="14" type="ORF">GM173_12795</name>
</gene>
<evidence type="ECO:0000256" key="2">
    <source>
        <dbReference type="ARBA" id="ARBA00009696"/>
    </source>
</evidence>
<proteinExistence type="inferred from homology"/>
<dbReference type="SUPFAM" id="SSF89392">
    <property type="entry name" value="Prokaryotic lipoproteins and lipoprotein localization factors"/>
    <property type="match status" value="1"/>
</dbReference>
<evidence type="ECO:0000256" key="1">
    <source>
        <dbReference type="ARBA" id="ARBA00004459"/>
    </source>
</evidence>
<feature type="chain" id="PRO_5045323005" description="Outer-membrane lipoprotein LolB" evidence="13">
    <location>
        <begin position="20"/>
        <end position="179"/>
    </location>
</feature>
<keyword evidence="8" id="KW-0472">Membrane</keyword>
<dbReference type="InterPro" id="IPR029046">
    <property type="entry name" value="LolA/LolB/LppX"/>
</dbReference>
<evidence type="ECO:0000256" key="7">
    <source>
        <dbReference type="ARBA" id="ARBA00022927"/>
    </source>
</evidence>
<organism evidence="14 15">
    <name type="scientific">Deefgea chitinilytica</name>
    <dbReference type="NCBI Taxonomy" id="570276"/>
    <lineage>
        <taxon>Bacteria</taxon>
        <taxon>Pseudomonadati</taxon>
        <taxon>Pseudomonadota</taxon>
        <taxon>Betaproteobacteria</taxon>
        <taxon>Neisseriales</taxon>
        <taxon>Chitinibacteraceae</taxon>
        <taxon>Deefgea</taxon>
    </lineage>
</organism>